<name>A0A9Q1QZ68_9SOLA</name>
<dbReference type="InterPro" id="IPR000504">
    <property type="entry name" value="RRM_dom"/>
</dbReference>
<evidence type="ECO:0000256" key="1">
    <source>
        <dbReference type="ARBA" id="ARBA00022884"/>
    </source>
</evidence>
<dbReference type="Gene3D" id="3.30.70.330">
    <property type="match status" value="1"/>
</dbReference>
<gene>
    <name evidence="5" type="ORF">K7X08_007130</name>
</gene>
<evidence type="ECO:0000256" key="3">
    <source>
        <dbReference type="SAM" id="MobiDB-lite"/>
    </source>
</evidence>
<reference evidence="6" key="1">
    <citation type="journal article" date="2023" name="Proc. Natl. Acad. Sci. U.S.A.">
        <title>Genomic and structural basis for evolution of tropane alkaloid biosynthesis.</title>
        <authorList>
            <person name="Wanga Y.-J."/>
            <person name="Taina T."/>
            <person name="Yua J.-Y."/>
            <person name="Lia J."/>
            <person name="Xua B."/>
            <person name="Chenc J."/>
            <person name="D'Auriad J.C."/>
            <person name="Huanga J.-P."/>
            <person name="Huanga S.-X."/>
        </authorList>
    </citation>
    <scope>NUCLEOTIDE SEQUENCE [LARGE SCALE GENOMIC DNA]</scope>
    <source>
        <strain evidence="6">cv. KIB-2019</strain>
    </source>
</reference>
<dbReference type="GO" id="GO:0006406">
    <property type="term" value="P:mRNA export from nucleus"/>
    <property type="evidence" value="ECO:0007669"/>
    <property type="project" value="TreeGrafter"/>
</dbReference>
<dbReference type="PROSITE" id="PS50102">
    <property type="entry name" value="RRM"/>
    <property type="match status" value="1"/>
</dbReference>
<dbReference type="Proteomes" id="UP001152561">
    <property type="component" value="Unassembled WGS sequence"/>
</dbReference>
<keyword evidence="6" id="KW-1185">Reference proteome</keyword>
<dbReference type="CDD" id="cd12680">
    <property type="entry name" value="RRM_THOC4"/>
    <property type="match status" value="1"/>
</dbReference>
<accession>A0A9Q1QZ68</accession>
<dbReference type="SUPFAM" id="SSF54928">
    <property type="entry name" value="RNA-binding domain, RBD"/>
    <property type="match status" value="1"/>
</dbReference>
<dbReference type="PANTHER" id="PTHR19965:SF65">
    <property type="entry name" value="THO COMPLEX SUBUNIT 4A-LIKE"/>
    <property type="match status" value="1"/>
</dbReference>
<dbReference type="OrthoDB" id="1049195at2759"/>
<organism evidence="5 6">
    <name type="scientific">Anisodus acutangulus</name>
    <dbReference type="NCBI Taxonomy" id="402998"/>
    <lineage>
        <taxon>Eukaryota</taxon>
        <taxon>Viridiplantae</taxon>
        <taxon>Streptophyta</taxon>
        <taxon>Embryophyta</taxon>
        <taxon>Tracheophyta</taxon>
        <taxon>Spermatophyta</taxon>
        <taxon>Magnoliopsida</taxon>
        <taxon>eudicotyledons</taxon>
        <taxon>Gunneridae</taxon>
        <taxon>Pentapetalae</taxon>
        <taxon>asterids</taxon>
        <taxon>lamiids</taxon>
        <taxon>Solanales</taxon>
        <taxon>Solanaceae</taxon>
        <taxon>Solanoideae</taxon>
        <taxon>Hyoscyameae</taxon>
        <taxon>Anisodus</taxon>
    </lineage>
</organism>
<proteinExistence type="predicted"/>
<keyword evidence="1 2" id="KW-0694">RNA-binding</keyword>
<dbReference type="InterPro" id="IPR025715">
    <property type="entry name" value="FoP_C"/>
</dbReference>
<dbReference type="AlphaFoldDB" id="A0A9Q1QZ68"/>
<evidence type="ECO:0000313" key="5">
    <source>
        <dbReference type="EMBL" id="KAJ8533806.1"/>
    </source>
</evidence>
<protein>
    <recommendedName>
        <fullName evidence="4">RRM domain-containing protein</fullName>
    </recommendedName>
</protein>
<dbReference type="InterPro" id="IPR012677">
    <property type="entry name" value="Nucleotide-bd_a/b_plait_sf"/>
</dbReference>
<evidence type="ECO:0000313" key="6">
    <source>
        <dbReference type="Proteomes" id="UP001152561"/>
    </source>
</evidence>
<feature type="compositionally biased region" description="Low complexity" evidence="3">
    <location>
        <begin position="20"/>
        <end position="34"/>
    </location>
</feature>
<sequence length="251" mass="27246">MSNLDVSLDDLIKRNKSSTSNRNPRPRTSGSRSGPGPGPGPHRRFPNRAANRPTPYSSGLVHAPESTWDHDMFAEHAPSYPAAARGAGVSGIETGIKLLISNLDYGVSNDDIKELFSEAGDIKRYSIHYDKSGRSKGTAEVIFSRRRDAEAAIKRYNNVQLDGKPMKIEFAGTNAAPPALPPIRNRLYGNPNPAPRSQQRGGGFRRPRGGRGGGMRKDGGRGRGRGENVSAEDLDAELEKYHAEAEAMQTN</sequence>
<feature type="compositionally biased region" description="Basic and acidic residues" evidence="3">
    <location>
        <begin position="215"/>
        <end position="226"/>
    </location>
</feature>
<feature type="region of interest" description="Disordered" evidence="3">
    <location>
        <begin position="172"/>
        <end position="251"/>
    </location>
</feature>
<dbReference type="EMBL" id="JAJAGQ010000019">
    <property type="protein sequence ID" value="KAJ8533806.1"/>
    <property type="molecule type" value="Genomic_DNA"/>
</dbReference>
<dbReference type="SMART" id="SM00360">
    <property type="entry name" value="RRM"/>
    <property type="match status" value="1"/>
</dbReference>
<feature type="region of interest" description="Disordered" evidence="3">
    <location>
        <begin position="1"/>
        <end position="63"/>
    </location>
</feature>
<dbReference type="SMART" id="SM01218">
    <property type="entry name" value="FoP_duplication"/>
    <property type="match status" value="1"/>
</dbReference>
<comment type="caution">
    <text evidence="5">The sequence shown here is derived from an EMBL/GenBank/DDBJ whole genome shotgun (WGS) entry which is preliminary data.</text>
</comment>
<dbReference type="InterPro" id="IPR051229">
    <property type="entry name" value="ALYREF_mRNA_export"/>
</dbReference>
<dbReference type="Pfam" id="PF13865">
    <property type="entry name" value="FoP_duplication"/>
    <property type="match status" value="1"/>
</dbReference>
<dbReference type="GO" id="GO:0005634">
    <property type="term" value="C:nucleus"/>
    <property type="evidence" value="ECO:0007669"/>
    <property type="project" value="TreeGrafter"/>
</dbReference>
<dbReference type="GO" id="GO:0003729">
    <property type="term" value="F:mRNA binding"/>
    <property type="evidence" value="ECO:0007669"/>
    <property type="project" value="TreeGrafter"/>
</dbReference>
<dbReference type="PANTHER" id="PTHR19965">
    <property type="entry name" value="RNA AND EXPORT FACTOR BINDING PROTEIN"/>
    <property type="match status" value="1"/>
</dbReference>
<evidence type="ECO:0000256" key="2">
    <source>
        <dbReference type="PROSITE-ProRule" id="PRU00176"/>
    </source>
</evidence>
<evidence type="ECO:0000259" key="4">
    <source>
        <dbReference type="PROSITE" id="PS50102"/>
    </source>
</evidence>
<dbReference type="Pfam" id="PF00076">
    <property type="entry name" value="RRM_1"/>
    <property type="match status" value="1"/>
</dbReference>
<feature type="domain" description="RRM" evidence="4">
    <location>
        <begin position="96"/>
        <end position="173"/>
    </location>
</feature>
<dbReference type="InterPro" id="IPR035979">
    <property type="entry name" value="RBD_domain_sf"/>
</dbReference>